<gene>
    <name evidence="1" type="ORF">OCTVUL_1B025108</name>
</gene>
<proteinExistence type="predicted"/>
<protein>
    <submittedName>
        <fullName evidence="1">Uncharacterized protein</fullName>
    </submittedName>
</protein>
<keyword evidence="2" id="KW-1185">Reference proteome</keyword>
<reference evidence="1" key="1">
    <citation type="submission" date="2023-08" db="EMBL/GenBank/DDBJ databases">
        <authorList>
            <person name="Alioto T."/>
            <person name="Alioto T."/>
            <person name="Gomez Garrido J."/>
        </authorList>
    </citation>
    <scope>NUCLEOTIDE SEQUENCE</scope>
</reference>
<name>A0AA36F8Y6_OCTVU</name>
<organism evidence="1 2">
    <name type="scientific">Octopus vulgaris</name>
    <name type="common">Common octopus</name>
    <dbReference type="NCBI Taxonomy" id="6645"/>
    <lineage>
        <taxon>Eukaryota</taxon>
        <taxon>Metazoa</taxon>
        <taxon>Spiralia</taxon>
        <taxon>Lophotrochozoa</taxon>
        <taxon>Mollusca</taxon>
        <taxon>Cephalopoda</taxon>
        <taxon>Coleoidea</taxon>
        <taxon>Octopodiformes</taxon>
        <taxon>Octopoda</taxon>
        <taxon>Incirrata</taxon>
        <taxon>Octopodidae</taxon>
        <taxon>Octopus</taxon>
    </lineage>
</organism>
<evidence type="ECO:0000313" key="1">
    <source>
        <dbReference type="EMBL" id="CAI9730191.1"/>
    </source>
</evidence>
<sequence length="136" mass="15960">MNYLVITKYEYVYVRMRIYVFMLIEMVGSIDDIGQKAFELRIHVCGILAFYPTQTLTGEYHPGERLDWALPGFFFLANQTKEKKRVLNMKTTPNLREEAPRKIKSKYISYYNKVSNEAYFLIVIVSSTRIHNGTVT</sequence>
<dbReference type="AlphaFoldDB" id="A0AA36F8Y6"/>
<evidence type="ECO:0000313" key="2">
    <source>
        <dbReference type="Proteomes" id="UP001162480"/>
    </source>
</evidence>
<dbReference type="Proteomes" id="UP001162480">
    <property type="component" value="Chromosome 11"/>
</dbReference>
<dbReference type="EMBL" id="OX597824">
    <property type="protein sequence ID" value="CAI9730191.1"/>
    <property type="molecule type" value="Genomic_DNA"/>
</dbReference>
<accession>A0AA36F8Y6</accession>